<dbReference type="InterPro" id="IPR020845">
    <property type="entry name" value="AMP-binding_CS"/>
</dbReference>
<dbReference type="Gene3D" id="3.30.559.10">
    <property type="entry name" value="Chloramphenicol acetyltransferase-like domain"/>
    <property type="match status" value="1"/>
</dbReference>
<dbReference type="EMBL" id="JBHLUH010000066">
    <property type="protein sequence ID" value="MFC0532144.1"/>
    <property type="molecule type" value="Genomic_DNA"/>
</dbReference>
<dbReference type="SMART" id="SM00823">
    <property type="entry name" value="PKS_PP"/>
    <property type="match status" value="1"/>
</dbReference>
<dbReference type="SUPFAM" id="SSF52777">
    <property type="entry name" value="CoA-dependent acyltransferases"/>
    <property type="match status" value="1"/>
</dbReference>
<dbReference type="InterPro" id="IPR009081">
    <property type="entry name" value="PP-bd_ACP"/>
</dbReference>
<dbReference type="Pfam" id="PF00668">
    <property type="entry name" value="Condensation"/>
    <property type="match status" value="1"/>
</dbReference>
<protein>
    <submittedName>
        <fullName evidence="5">Amino acid adenylation domain-containing protein</fullName>
    </submittedName>
</protein>
<keyword evidence="2" id="KW-0596">Phosphopantetheine</keyword>
<keyword evidence="6" id="KW-1185">Reference proteome</keyword>
<dbReference type="InterPro" id="IPR045851">
    <property type="entry name" value="AMP-bd_C_sf"/>
</dbReference>
<gene>
    <name evidence="5" type="ORF">ACFFIA_31295</name>
</gene>
<evidence type="ECO:0000259" key="4">
    <source>
        <dbReference type="PROSITE" id="PS50075"/>
    </source>
</evidence>
<dbReference type="Pfam" id="PF00501">
    <property type="entry name" value="AMP-binding"/>
    <property type="match status" value="1"/>
</dbReference>
<dbReference type="InterPro" id="IPR023213">
    <property type="entry name" value="CAT-like_dom_sf"/>
</dbReference>
<proteinExistence type="predicted"/>
<dbReference type="InterPro" id="IPR006162">
    <property type="entry name" value="Ppantetheine_attach_site"/>
</dbReference>
<evidence type="ECO:0000256" key="1">
    <source>
        <dbReference type="ARBA" id="ARBA00001957"/>
    </source>
</evidence>
<organism evidence="5 6">
    <name type="scientific">Phytohabitans kaempferiae</name>
    <dbReference type="NCBI Taxonomy" id="1620943"/>
    <lineage>
        <taxon>Bacteria</taxon>
        <taxon>Bacillati</taxon>
        <taxon>Actinomycetota</taxon>
        <taxon>Actinomycetes</taxon>
        <taxon>Micromonosporales</taxon>
        <taxon>Micromonosporaceae</taxon>
    </lineage>
</organism>
<dbReference type="PANTHER" id="PTHR45527:SF1">
    <property type="entry name" value="FATTY ACID SYNTHASE"/>
    <property type="match status" value="1"/>
</dbReference>
<name>A0ABV6MC62_9ACTN</name>
<keyword evidence="3" id="KW-0597">Phosphoprotein</keyword>
<dbReference type="SUPFAM" id="SSF47336">
    <property type="entry name" value="ACP-like"/>
    <property type="match status" value="1"/>
</dbReference>
<dbReference type="CDD" id="cd17646">
    <property type="entry name" value="A_NRPS_AB3403-like"/>
    <property type="match status" value="1"/>
</dbReference>
<dbReference type="Pfam" id="PF13193">
    <property type="entry name" value="AMP-binding_C"/>
    <property type="match status" value="1"/>
</dbReference>
<dbReference type="InterPro" id="IPR001242">
    <property type="entry name" value="Condensation_dom"/>
</dbReference>
<dbReference type="PROSITE" id="PS00455">
    <property type="entry name" value="AMP_BINDING"/>
    <property type="match status" value="1"/>
</dbReference>
<dbReference type="RefSeq" id="WP_377257717.1">
    <property type="nucleotide sequence ID" value="NZ_JBHLUH010000066.1"/>
</dbReference>
<dbReference type="Gene3D" id="3.30.300.30">
    <property type="match status" value="1"/>
</dbReference>
<dbReference type="Pfam" id="PF00550">
    <property type="entry name" value="PP-binding"/>
    <property type="match status" value="1"/>
</dbReference>
<sequence length="732" mass="79084">MFDSIVVFENFPADATVADEYGLRMRDLVGVESTSFPLNLLAYPGDDELAMSLTYDPALFDAATVERMARHLGVILDAMAADPERPVSALPVLTEAEHHQVIDGWNDTAVVHPLAGRCLPDLFEEQVGRTPEATAVRFEGASLTYAELDARANQLAHHLREVGVTPGTLAAVALPRSLDLIVALYAVHKAGGAYLPVDPDYPADRVRYMMADAAPVVAIVDGETAAALPSSVPALLIGGEHVVVALRERPTTPVDRAGLDGASPAYVIYTSGSTGRPKGVVVPHRGIVNRLLWMQDEYRLDADDRVLQKTPSSFDVSVWEFFWPLLAGATLVVARPHGHTDPAYLASLIQAERVTTVHFVPSMLQAFVEEPAAAGCTTLRQVICSGEALPAALWQRFRQVLDAPLDNLYGPTEASVDVTWWRCTPDDREGVVRIGRPVWNTRLYVLDDELRPVPIGAVGELYLAGVQLATGYLHRPELTAERFVRDPFAESPEGAEPARMYRTGDLARWLPDGTVQYVGRADSQVKIRGFRIELGEVEAVLAAHPAVAEAAVTTVGDEASRRLVGYVVPARGATVDVAELRAFVGRAVPEYMVPPVVMVLERLPLSPNGKVDRRALPAPDAAAGSAAEYVAPGTPVEHALAGIWSDLLRLPRVGVRDNFFELGGDSILSIRVVARVREVFGVDLSPRELFDHPTIAELAEGIDAREPDAAAAPIPVVSRGGVLPLSFAQQRL</sequence>
<evidence type="ECO:0000256" key="3">
    <source>
        <dbReference type="ARBA" id="ARBA00022553"/>
    </source>
</evidence>
<reference evidence="5 6" key="1">
    <citation type="submission" date="2024-09" db="EMBL/GenBank/DDBJ databases">
        <authorList>
            <person name="Sun Q."/>
            <person name="Mori K."/>
        </authorList>
    </citation>
    <scope>NUCLEOTIDE SEQUENCE [LARGE SCALE GENOMIC DNA]</scope>
    <source>
        <strain evidence="5 6">TBRC 3947</strain>
    </source>
</reference>
<comment type="cofactor">
    <cofactor evidence="1">
        <name>pantetheine 4'-phosphate</name>
        <dbReference type="ChEBI" id="CHEBI:47942"/>
    </cofactor>
</comment>
<dbReference type="NCBIfam" id="TIGR01733">
    <property type="entry name" value="AA-adenyl-dom"/>
    <property type="match status" value="1"/>
</dbReference>
<dbReference type="PANTHER" id="PTHR45527">
    <property type="entry name" value="NONRIBOSOMAL PEPTIDE SYNTHETASE"/>
    <property type="match status" value="1"/>
</dbReference>
<evidence type="ECO:0000256" key="2">
    <source>
        <dbReference type="ARBA" id="ARBA00022450"/>
    </source>
</evidence>
<feature type="domain" description="Carrier" evidence="4">
    <location>
        <begin position="631"/>
        <end position="706"/>
    </location>
</feature>
<dbReference type="Gene3D" id="2.30.38.10">
    <property type="entry name" value="Luciferase, Domain 3"/>
    <property type="match status" value="1"/>
</dbReference>
<dbReference type="InterPro" id="IPR036736">
    <property type="entry name" value="ACP-like_sf"/>
</dbReference>
<dbReference type="PROSITE" id="PS50075">
    <property type="entry name" value="CARRIER"/>
    <property type="match status" value="1"/>
</dbReference>
<dbReference type="InterPro" id="IPR000873">
    <property type="entry name" value="AMP-dep_synth/lig_dom"/>
</dbReference>
<dbReference type="InterPro" id="IPR029058">
    <property type="entry name" value="AB_hydrolase_fold"/>
</dbReference>
<evidence type="ECO:0000313" key="5">
    <source>
        <dbReference type="EMBL" id="MFC0532144.1"/>
    </source>
</evidence>
<dbReference type="Proteomes" id="UP001589867">
    <property type="component" value="Unassembled WGS sequence"/>
</dbReference>
<dbReference type="Gene3D" id="3.30.559.30">
    <property type="entry name" value="Nonribosomal peptide synthetase, condensation domain"/>
    <property type="match status" value="1"/>
</dbReference>
<dbReference type="Gene3D" id="3.40.50.980">
    <property type="match status" value="2"/>
</dbReference>
<dbReference type="SUPFAM" id="SSF56801">
    <property type="entry name" value="Acetyl-CoA synthetase-like"/>
    <property type="match status" value="1"/>
</dbReference>
<comment type="caution">
    <text evidence="5">The sequence shown here is derived from an EMBL/GenBank/DDBJ whole genome shotgun (WGS) entry which is preliminary data.</text>
</comment>
<dbReference type="InterPro" id="IPR025110">
    <property type="entry name" value="AMP-bd_C"/>
</dbReference>
<dbReference type="InterPro" id="IPR010071">
    <property type="entry name" value="AA_adenyl_dom"/>
</dbReference>
<dbReference type="Gene3D" id="3.40.50.1820">
    <property type="entry name" value="alpha/beta hydrolase"/>
    <property type="match status" value="1"/>
</dbReference>
<dbReference type="InterPro" id="IPR020806">
    <property type="entry name" value="PKS_PP-bd"/>
</dbReference>
<dbReference type="PROSITE" id="PS00012">
    <property type="entry name" value="PHOSPHOPANTETHEINE"/>
    <property type="match status" value="1"/>
</dbReference>
<evidence type="ECO:0000313" key="6">
    <source>
        <dbReference type="Proteomes" id="UP001589867"/>
    </source>
</evidence>
<accession>A0ABV6MC62</accession>
<feature type="non-terminal residue" evidence="5">
    <location>
        <position position="732"/>
    </location>
</feature>